<accession>A0A6G1CJX3</accession>
<dbReference type="Proteomes" id="UP000479710">
    <property type="component" value="Unassembled WGS sequence"/>
</dbReference>
<evidence type="ECO:0000256" key="1">
    <source>
        <dbReference type="SAM" id="MobiDB-lite"/>
    </source>
</evidence>
<proteinExistence type="predicted"/>
<dbReference type="AlphaFoldDB" id="A0A6G1CJX3"/>
<protein>
    <submittedName>
        <fullName evidence="2">Uncharacterized protein</fullName>
    </submittedName>
</protein>
<gene>
    <name evidence="2" type="ORF">E2562_031606</name>
</gene>
<feature type="compositionally biased region" description="Basic and acidic residues" evidence="1">
    <location>
        <begin position="17"/>
        <end position="31"/>
    </location>
</feature>
<feature type="region of interest" description="Disordered" evidence="1">
    <location>
        <begin position="1"/>
        <end position="94"/>
    </location>
</feature>
<evidence type="ECO:0000313" key="2">
    <source>
        <dbReference type="EMBL" id="KAF0900430.1"/>
    </source>
</evidence>
<keyword evidence="3" id="KW-1185">Reference proteome</keyword>
<reference evidence="2 3" key="1">
    <citation type="submission" date="2019-11" db="EMBL/GenBank/DDBJ databases">
        <title>Whole genome sequence of Oryza granulata.</title>
        <authorList>
            <person name="Li W."/>
        </authorList>
    </citation>
    <scope>NUCLEOTIDE SEQUENCE [LARGE SCALE GENOMIC DNA]</scope>
    <source>
        <strain evidence="3">cv. Menghai</strain>
        <tissue evidence="2">Leaf</tissue>
    </source>
</reference>
<sequence>METLPERLQRRQQLHLPHQDREEEPHDREDDVAGPSDSKGLKPLNLVEREAAAPSYTSQGLESRMENENPATTPSAPQGVGVNVPELQEILISP</sequence>
<evidence type="ECO:0000313" key="3">
    <source>
        <dbReference type="Proteomes" id="UP000479710"/>
    </source>
</evidence>
<comment type="caution">
    <text evidence="2">The sequence shown here is derived from an EMBL/GenBank/DDBJ whole genome shotgun (WGS) entry which is preliminary data.</text>
</comment>
<dbReference type="EMBL" id="SPHZ02000009">
    <property type="protein sequence ID" value="KAF0900430.1"/>
    <property type="molecule type" value="Genomic_DNA"/>
</dbReference>
<name>A0A6G1CJX3_9ORYZ</name>
<organism evidence="2 3">
    <name type="scientific">Oryza meyeriana var. granulata</name>
    <dbReference type="NCBI Taxonomy" id="110450"/>
    <lineage>
        <taxon>Eukaryota</taxon>
        <taxon>Viridiplantae</taxon>
        <taxon>Streptophyta</taxon>
        <taxon>Embryophyta</taxon>
        <taxon>Tracheophyta</taxon>
        <taxon>Spermatophyta</taxon>
        <taxon>Magnoliopsida</taxon>
        <taxon>Liliopsida</taxon>
        <taxon>Poales</taxon>
        <taxon>Poaceae</taxon>
        <taxon>BOP clade</taxon>
        <taxon>Oryzoideae</taxon>
        <taxon>Oryzeae</taxon>
        <taxon>Oryzinae</taxon>
        <taxon>Oryza</taxon>
        <taxon>Oryza meyeriana</taxon>
    </lineage>
</organism>